<evidence type="ECO:0000256" key="7">
    <source>
        <dbReference type="ARBA" id="ARBA00023049"/>
    </source>
</evidence>
<dbReference type="PANTHER" id="PTHR47466">
    <property type="match status" value="1"/>
</dbReference>
<dbReference type="CDD" id="cd04275">
    <property type="entry name" value="ZnMc_pappalysin_like"/>
    <property type="match status" value="1"/>
</dbReference>
<keyword evidence="5" id="KW-0378">Hydrolase</keyword>
<evidence type="ECO:0000256" key="6">
    <source>
        <dbReference type="ARBA" id="ARBA00022833"/>
    </source>
</evidence>
<keyword evidence="3" id="KW-0479">Metal-binding</keyword>
<keyword evidence="8" id="KW-1015">Disulfide bond</keyword>
<keyword evidence="2" id="KW-0645">Protease</keyword>
<proteinExistence type="inferred from homology"/>
<dbReference type="Pfam" id="PF05572">
    <property type="entry name" value="Peptidase_M43"/>
    <property type="match status" value="1"/>
</dbReference>
<dbReference type="SUPFAM" id="SSF55486">
    <property type="entry name" value="Metalloproteases ('zincins'), catalytic domain"/>
    <property type="match status" value="1"/>
</dbReference>
<dbReference type="GO" id="GO:0008237">
    <property type="term" value="F:metallopeptidase activity"/>
    <property type="evidence" value="ECO:0007669"/>
    <property type="project" value="UniProtKB-KW"/>
</dbReference>
<dbReference type="PANTHER" id="PTHR47466:SF1">
    <property type="entry name" value="METALLOPROTEASE MEP1 (AFU_ORTHOLOGUE AFUA_1G07730)-RELATED"/>
    <property type="match status" value="1"/>
</dbReference>
<organism evidence="10 11">
    <name type="scientific">Streptosporangium subroseum</name>
    <dbReference type="NCBI Taxonomy" id="106412"/>
    <lineage>
        <taxon>Bacteria</taxon>
        <taxon>Bacillati</taxon>
        <taxon>Actinomycetota</taxon>
        <taxon>Actinomycetes</taxon>
        <taxon>Streptosporangiales</taxon>
        <taxon>Streptosporangiaceae</taxon>
        <taxon>Streptosporangium</taxon>
    </lineage>
</organism>
<dbReference type="EMBL" id="FZOD01000044">
    <property type="protein sequence ID" value="SNT44694.1"/>
    <property type="molecule type" value="Genomic_DNA"/>
</dbReference>
<evidence type="ECO:0000256" key="3">
    <source>
        <dbReference type="ARBA" id="ARBA00022723"/>
    </source>
</evidence>
<keyword evidence="6" id="KW-0862">Zinc</keyword>
<dbReference type="GO" id="GO:0046872">
    <property type="term" value="F:metal ion binding"/>
    <property type="evidence" value="ECO:0007669"/>
    <property type="project" value="UniProtKB-KW"/>
</dbReference>
<keyword evidence="4" id="KW-0732">Signal</keyword>
<keyword evidence="11" id="KW-1185">Reference proteome</keyword>
<dbReference type="Proteomes" id="UP000198282">
    <property type="component" value="Unassembled WGS sequence"/>
</dbReference>
<gene>
    <name evidence="10" type="ORF">SAMN05216276_10446</name>
</gene>
<keyword evidence="7" id="KW-0482">Metalloprotease</keyword>
<dbReference type="InterPro" id="IPR008754">
    <property type="entry name" value="Peptidase_M43"/>
</dbReference>
<feature type="domain" description="Peptidase M43 pregnancy-associated plasma-A" evidence="9">
    <location>
        <begin position="149"/>
        <end position="229"/>
    </location>
</feature>
<dbReference type="AlphaFoldDB" id="A0A239MRG2"/>
<accession>A0A239MRG2</accession>
<reference evidence="10 11" key="1">
    <citation type="submission" date="2017-06" db="EMBL/GenBank/DDBJ databases">
        <authorList>
            <person name="Kim H.J."/>
            <person name="Triplett B.A."/>
        </authorList>
    </citation>
    <scope>NUCLEOTIDE SEQUENCE [LARGE SCALE GENOMIC DNA]</scope>
    <source>
        <strain evidence="10 11">CGMCC 4.2132</strain>
    </source>
</reference>
<evidence type="ECO:0000256" key="2">
    <source>
        <dbReference type="ARBA" id="ARBA00022670"/>
    </source>
</evidence>
<sequence>MLADSRSHRSRPSGHRIPITVPTWVHIITDGLLGASDTAARDQIATLNAAYSGHFGGVDTGIRFRLDGLTHTTNALWFRDPLTNERAIKRMRKGGPETLNLYIAQLGQLVLGYSTYPVWYKAEPMLDGVVIDWRSLPGGSLRSFDRGFTGVHEIGHWLGLLHTFENGCASPGDGIADTSPEAEATDGCVIDKDTCEGGGPDPIHNFMDYSDDRCMSEFTAGQALRMQETWAAYRSVKTDITLDR</sequence>
<dbReference type="Gene3D" id="3.40.390.10">
    <property type="entry name" value="Collagenase (Catalytic Domain)"/>
    <property type="match status" value="1"/>
</dbReference>
<dbReference type="GO" id="GO:0006508">
    <property type="term" value="P:proteolysis"/>
    <property type="evidence" value="ECO:0007669"/>
    <property type="project" value="UniProtKB-KW"/>
</dbReference>
<comment type="similarity">
    <text evidence="1">Belongs to the peptidase M43B family.</text>
</comment>
<protein>
    <submittedName>
        <fullName evidence="10">Pregnancy-associated plasma protein-A</fullName>
    </submittedName>
</protein>
<dbReference type="InterPro" id="IPR024079">
    <property type="entry name" value="MetalloPept_cat_dom_sf"/>
</dbReference>
<name>A0A239MRG2_9ACTN</name>
<evidence type="ECO:0000256" key="5">
    <source>
        <dbReference type="ARBA" id="ARBA00022801"/>
    </source>
</evidence>
<evidence type="ECO:0000313" key="11">
    <source>
        <dbReference type="Proteomes" id="UP000198282"/>
    </source>
</evidence>
<evidence type="ECO:0000256" key="8">
    <source>
        <dbReference type="ARBA" id="ARBA00023157"/>
    </source>
</evidence>
<evidence type="ECO:0000256" key="4">
    <source>
        <dbReference type="ARBA" id="ARBA00022729"/>
    </source>
</evidence>
<evidence type="ECO:0000259" key="9">
    <source>
        <dbReference type="Pfam" id="PF05572"/>
    </source>
</evidence>
<evidence type="ECO:0000313" key="10">
    <source>
        <dbReference type="EMBL" id="SNT44694.1"/>
    </source>
</evidence>
<evidence type="ECO:0000256" key="1">
    <source>
        <dbReference type="ARBA" id="ARBA00008721"/>
    </source>
</evidence>